<evidence type="ECO:0000313" key="7">
    <source>
        <dbReference type="EMBL" id="RKT50407.1"/>
    </source>
</evidence>
<dbReference type="EMBL" id="RBXP01000018">
    <property type="protein sequence ID" value="RKT50407.1"/>
    <property type="molecule type" value="Genomic_DNA"/>
</dbReference>
<dbReference type="Pfam" id="PF00700">
    <property type="entry name" value="Flagellin_C"/>
    <property type="match status" value="1"/>
</dbReference>
<dbReference type="PANTHER" id="PTHR42792">
    <property type="entry name" value="FLAGELLIN"/>
    <property type="match status" value="1"/>
</dbReference>
<name>A0A495VP78_9RHOO</name>
<dbReference type="Pfam" id="PF00669">
    <property type="entry name" value="Flagellin_N"/>
    <property type="match status" value="1"/>
</dbReference>
<keyword evidence="7" id="KW-0966">Cell projection</keyword>
<organism evidence="7 8">
    <name type="scientific">Azonexus fungiphilus</name>
    <dbReference type="NCBI Taxonomy" id="146940"/>
    <lineage>
        <taxon>Bacteria</taxon>
        <taxon>Pseudomonadati</taxon>
        <taxon>Pseudomonadota</taxon>
        <taxon>Betaproteobacteria</taxon>
        <taxon>Rhodocyclales</taxon>
        <taxon>Azonexaceae</taxon>
        <taxon>Azonexus</taxon>
    </lineage>
</organism>
<dbReference type="OrthoDB" id="9768249at2"/>
<evidence type="ECO:0000256" key="3">
    <source>
        <dbReference type="ARBA" id="ARBA00005709"/>
    </source>
</evidence>
<dbReference type="InterPro" id="IPR001029">
    <property type="entry name" value="Flagellin_N"/>
</dbReference>
<dbReference type="SUPFAM" id="SSF64518">
    <property type="entry name" value="Phase 1 flagellin"/>
    <property type="match status" value="1"/>
</dbReference>
<dbReference type="InterPro" id="IPR046358">
    <property type="entry name" value="Flagellin_C"/>
</dbReference>
<dbReference type="PANTHER" id="PTHR42792:SF1">
    <property type="entry name" value="FLAGELLAR HOOK-ASSOCIATED PROTEIN 3"/>
    <property type="match status" value="1"/>
</dbReference>
<keyword evidence="7" id="KW-0282">Flagellum</keyword>
<dbReference type="GO" id="GO:0071973">
    <property type="term" value="P:bacterial-type flagellum-dependent cell motility"/>
    <property type="evidence" value="ECO:0007669"/>
    <property type="project" value="InterPro"/>
</dbReference>
<reference evidence="7 8" key="1">
    <citation type="submission" date="2018-10" db="EMBL/GenBank/DDBJ databases">
        <title>Genomic Encyclopedia of Type Strains, Phase IV (KMG-IV): sequencing the most valuable type-strain genomes for metagenomic binning, comparative biology and taxonomic classification.</title>
        <authorList>
            <person name="Goeker M."/>
        </authorList>
    </citation>
    <scope>NUCLEOTIDE SEQUENCE [LARGE SCALE GENOMIC DNA]</scope>
    <source>
        <strain evidence="7 8">DSM 23841</strain>
    </source>
</reference>
<feature type="domain" description="Flagellin N-terminal" evidence="5">
    <location>
        <begin position="3"/>
        <end position="140"/>
    </location>
</feature>
<dbReference type="Proteomes" id="UP000270626">
    <property type="component" value="Unassembled WGS sequence"/>
</dbReference>
<gene>
    <name evidence="7" type="ORF">DFR40_2966</name>
</gene>
<dbReference type="InterPro" id="IPR013384">
    <property type="entry name" value="Flagell_FlgL"/>
</dbReference>
<comment type="caution">
    <text evidence="7">The sequence shown here is derived from an EMBL/GenBank/DDBJ whole genome shotgun (WGS) entry which is preliminary data.</text>
</comment>
<comment type="similarity">
    <text evidence="3">Belongs to the bacterial flagellin family.</text>
</comment>
<evidence type="ECO:0000256" key="2">
    <source>
        <dbReference type="ARBA" id="ARBA00004613"/>
    </source>
</evidence>
<dbReference type="Gene3D" id="1.20.1330.10">
    <property type="entry name" value="f41 fragment of flagellin, N-terminal domain"/>
    <property type="match status" value="1"/>
</dbReference>
<evidence type="ECO:0000259" key="6">
    <source>
        <dbReference type="Pfam" id="PF00700"/>
    </source>
</evidence>
<dbReference type="InterPro" id="IPR001492">
    <property type="entry name" value="Flagellin"/>
</dbReference>
<keyword evidence="7" id="KW-0969">Cilium</keyword>
<keyword evidence="4" id="KW-0975">Bacterial flagellum</keyword>
<accession>A0A495VP78</accession>
<evidence type="ECO:0000313" key="8">
    <source>
        <dbReference type="Proteomes" id="UP000270626"/>
    </source>
</evidence>
<dbReference type="GO" id="GO:0009424">
    <property type="term" value="C:bacterial-type flagellum hook"/>
    <property type="evidence" value="ECO:0007669"/>
    <property type="project" value="InterPro"/>
</dbReference>
<evidence type="ECO:0000256" key="4">
    <source>
        <dbReference type="ARBA" id="ARBA00023143"/>
    </source>
</evidence>
<evidence type="ECO:0000256" key="1">
    <source>
        <dbReference type="ARBA" id="ARBA00004365"/>
    </source>
</evidence>
<sequence>MRVSTSMMYNSGLRGILNLQSELYKAQNQLSTGRRILTPADDPIGASEALEVSQSQGVNKQFINNQSDAAVQLTLAESIVGSVGDTLIRVAELATQAGNQMYDAAQRGMVAAELKLHLQTLVGLANTQDGTGLHIFAGTKAREEPFAVNPAATPPATGATVPAYGLSNTHVTYSGDAGVPTLQVSASKTMAVSESGMEVFMQVRDAQGNVVGQSMFDTVKNLIDLVDPSSGMTFTTAELDQMKTKVQATIDHVANVRATLGARLNAVDGLKTTASDINYLYDVRLSELQDLDYAEAISRYTRYQTQLEATQLTFKQTSQLSLFSIL</sequence>
<feature type="domain" description="Flagellin C-terminal" evidence="6">
    <location>
        <begin position="245"/>
        <end position="321"/>
    </location>
</feature>
<protein>
    <submittedName>
        <fullName evidence="7">Flagellar hook-associated protein 3 FlgL</fullName>
    </submittedName>
</protein>
<dbReference type="NCBIfam" id="TIGR02550">
    <property type="entry name" value="flagell_flgL"/>
    <property type="match status" value="1"/>
</dbReference>
<dbReference type="AlphaFoldDB" id="A0A495VP78"/>
<dbReference type="GO" id="GO:0005576">
    <property type="term" value="C:extracellular region"/>
    <property type="evidence" value="ECO:0007669"/>
    <property type="project" value="UniProtKB-SubCell"/>
</dbReference>
<dbReference type="RefSeq" id="WP_121459239.1">
    <property type="nucleotide sequence ID" value="NZ_RBXP01000018.1"/>
</dbReference>
<evidence type="ECO:0000259" key="5">
    <source>
        <dbReference type="Pfam" id="PF00669"/>
    </source>
</evidence>
<keyword evidence="8" id="KW-1185">Reference proteome</keyword>
<comment type="subcellular location">
    <subcellularLocation>
        <location evidence="1">Bacterial flagellum</location>
    </subcellularLocation>
    <subcellularLocation>
        <location evidence="2">Secreted</location>
    </subcellularLocation>
</comment>
<proteinExistence type="inferred from homology"/>
<dbReference type="GO" id="GO:0005198">
    <property type="term" value="F:structural molecule activity"/>
    <property type="evidence" value="ECO:0007669"/>
    <property type="project" value="InterPro"/>
</dbReference>